<accession>A0A7H0LMQ6</accession>
<dbReference type="RefSeq" id="WP_187763247.1">
    <property type="nucleotide sequence ID" value="NZ_CP061038.1"/>
</dbReference>
<dbReference type="AlphaFoldDB" id="A0A7H0LMQ6"/>
<evidence type="ECO:0000256" key="5">
    <source>
        <dbReference type="ARBA" id="ARBA00023137"/>
    </source>
</evidence>
<evidence type="ECO:0000256" key="1">
    <source>
        <dbReference type="ARBA" id="ARBA00022679"/>
    </source>
</evidence>
<reference evidence="7 8" key="1">
    <citation type="submission" date="2020-09" db="EMBL/GenBank/DDBJ databases">
        <title>Sphingomonas sp., a new species isolated from pork steak.</title>
        <authorList>
            <person name="Heidler von Heilborn D."/>
        </authorList>
    </citation>
    <scope>NUCLEOTIDE SEQUENCE [LARGE SCALE GENOMIC DNA]</scope>
    <source>
        <strain evidence="8">S8-3T</strain>
    </source>
</reference>
<organism evidence="7 8">
    <name type="scientific">Sphingomonas alpina</name>
    <dbReference type="NCBI Taxonomy" id="653931"/>
    <lineage>
        <taxon>Bacteria</taxon>
        <taxon>Pseudomonadati</taxon>
        <taxon>Pseudomonadota</taxon>
        <taxon>Alphaproteobacteria</taxon>
        <taxon>Sphingomonadales</taxon>
        <taxon>Sphingomonadaceae</taxon>
        <taxon>Sphingomonas</taxon>
    </lineage>
</organism>
<dbReference type="InterPro" id="IPR027417">
    <property type="entry name" value="P-loop_NTPase"/>
</dbReference>
<sequence length="338" mass="35730">MTEAPRKIQASLLERAAQVYDFDAHLRARSGAAPARPAPILDLEFGQPPETTRVPESAPIPELAPVPKPAPQSIHPRVAAAEASVRPLRMPTGGKSIAIDRAMLSEKGLLVPGAAIGALAEEFRLVKRHLLLTAKTVKLHDGDRSRTILVCSANTGEGKTFCAVNLAISLAAERDTEVLLVDADFAKPDVMRRLGGSDGPGLLDILADPRIEAERCVVATDIPQLSLLPCGTKSNTDTELLASDRTATLIATLLAADPRRIIIFDSPPALAASPAGVLATQAGQVMLVVRADKTSEGDLRQAVALLDGCEHIQLVLNAVSFVPGGRRFGSYYGQEDAS</sequence>
<dbReference type="InterPro" id="IPR025669">
    <property type="entry name" value="AAA_dom"/>
</dbReference>
<dbReference type="InterPro" id="IPR050445">
    <property type="entry name" value="Bact_polysacc_biosynth/exp"/>
</dbReference>
<gene>
    <name evidence="7" type="ORF">H3Z74_07255</name>
</gene>
<proteinExistence type="predicted"/>
<keyword evidence="8" id="KW-1185">Reference proteome</keyword>
<name>A0A7H0LMQ6_9SPHN</name>
<keyword evidence="3" id="KW-0418">Kinase</keyword>
<evidence type="ECO:0000256" key="3">
    <source>
        <dbReference type="ARBA" id="ARBA00022777"/>
    </source>
</evidence>
<evidence type="ECO:0000256" key="4">
    <source>
        <dbReference type="ARBA" id="ARBA00022840"/>
    </source>
</evidence>
<keyword evidence="4" id="KW-0067">ATP-binding</keyword>
<dbReference type="Proteomes" id="UP000516148">
    <property type="component" value="Chromosome"/>
</dbReference>
<dbReference type="EMBL" id="CP061038">
    <property type="protein sequence ID" value="QNQ10959.1"/>
    <property type="molecule type" value="Genomic_DNA"/>
</dbReference>
<protein>
    <submittedName>
        <fullName evidence="7">AAA family ATPase</fullName>
    </submittedName>
</protein>
<keyword evidence="5" id="KW-0829">Tyrosine-protein kinase</keyword>
<dbReference type="KEGG" id="spap:H3Z74_07255"/>
<dbReference type="Pfam" id="PF13614">
    <property type="entry name" value="AAA_31"/>
    <property type="match status" value="1"/>
</dbReference>
<evidence type="ECO:0000313" key="8">
    <source>
        <dbReference type="Proteomes" id="UP000516148"/>
    </source>
</evidence>
<dbReference type="CDD" id="cd05387">
    <property type="entry name" value="BY-kinase"/>
    <property type="match status" value="1"/>
</dbReference>
<feature type="domain" description="AAA" evidence="6">
    <location>
        <begin position="146"/>
        <end position="295"/>
    </location>
</feature>
<keyword evidence="1" id="KW-0808">Transferase</keyword>
<dbReference type="PANTHER" id="PTHR32309">
    <property type="entry name" value="TYROSINE-PROTEIN KINASE"/>
    <property type="match status" value="1"/>
</dbReference>
<dbReference type="SUPFAM" id="SSF52540">
    <property type="entry name" value="P-loop containing nucleoside triphosphate hydrolases"/>
    <property type="match status" value="1"/>
</dbReference>
<dbReference type="InterPro" id="IPR005702">
    <property type="entry name" value="Wzc-like_C"/>
</dbReference>
<dbReference type="Gene3D" id="3.40.50.300">
    <property type="entry name" value="P-loop containing nucleotide triphosphate hydrolases"/>
    <property type="match status" value="1"/>
</dbReference>
<keyword evidence="2" id="KW-0547">Nucleotide-binding</keyword>
<evidence type="ECO:0000259" key="6">
    <source>
        <dbReference type="Pfam" id="PF13614"/>
    </source>
</evidence>
<dbReference type="PANTHER" id="PTHR32309:SF31">
    <property type="entry name" value="CAPSULAR EXOPOLYSACCHARIDE FAMILY"/>
    <property type="match status" value="1"/>
</dbReference>
<evidence type="ECO:0000313" key="7">
    <source>
        <dbReference type="EMBL" id="QNQ10959.1"/>
    </source>
</evidence>
<evidence type="ECO:0000256" key="2">
    <source>
        <dbReference type="ARBA" id="ARBA00022741"/>
    </source>
</evidence>